<dbReference type="CDD" id="cd06410">
    <property type="entry name" value="PB1_UP2"/>
    <property type="match status" value="1"/>
</dbReference>
<keyword evidence="3" id="KW-0723">Serine/threonine-protein kinase</keyword>
<dbReference type="PROSITE" id="PS00107">
    <property type="entry name" value="PROTEIN_KINASE_ATP"/>
    <property type="match status" value="1"/>
</dbReference>
<dbReference type="GO" id="GO:0010928">
    <property type="term" value="P:regulation of auxin mediated signaling pathway"/>
    <property type="evidence" value="ECO:0007669"/>
    <property type="project" value="UniProtKB-ARBA"/>
</dbReference>
<evidence type="ECO:0000256" key="7">
    <source>
        <dbReference type="ARBA" id="ARBA00022777"/>
    </source>
</evidence>
<dbReference type="FunFam" id="3.10.20.90:FF:000058">
    <property type="entry name" value="Octicosapeptide/phox/Bem1p domain kinase superfamily protein"/>
    <property type="match status" value="1"/>
</dbReference>
<dbReference type="FunFam" id="3.30.200.20:FF:000081">
    <property type="entry name" value="Octicosapeptide/phox/Bem1p domain kinase superfamily protein"/>
    <property type="match status" value="1"/>
</dbReference>
<evidence type="ECO:0000256" key="9">
    <source>
        <dbReference type="ARBA" id="ARBA00023294"/>
    </source>
</evidence>
<dbReference type="SMART" id="SM00220">
    <property type="entry name" value="S_TKc"/>
    <property type="match status" value="1"/>
</dbReference>
<dbReference type="InterPro" id="IPR000270">
    <property type="entry name" value="PB1_dom"/>
</dbReference>
<dbReference type="FunFam" id="1.10.510.10:FF:000142">
    <property type="entry name" value="Octicosapeptide/phox/Bem1p domain kinase superfamily protein"/>
    <property type="match status" value="1"/>
</dbReference>
<organism evidence="13 14">
    <name type="scientific">Olea europaea subsp. europaea</name>
    <dbReference type="NCBI Taxonomy" id="158383"/>
    <lineage>
        <taxon>Eukaryota</taxon>
        <taxon>Viridiplantae</taxon>
        <taxon>Streptophyta</taxon>
        <taxon>Embryophyta</taxon>
        <taxon>Tracheophyta</taxon>
        <taxon>Spermatophyta</taxon>
        <taxon>Magnoliopsida</taxon>
        <taxon>eudicotyledons</taxon>
        <taxon>Gunneridae</taxon>
        <taxon>Pentapetalae</taxon>
        <taxon>asterids</taxon>
        <taxon>lamiids</taxon>
        <taxon>Lamiales</taxon>
        <taxon>Oleaceae</taxon>
        <taxon>Oleeae</taxon>
        <taxon>Olea</taxon>
    </lineage>
</organism>
<dbReference type="Gene3D" id="3.10.20.90">
    <property type="entry name" value="Phosphatidylinositol 3-kinase Catalytic Subunit, Chain A, domain 1"/>
    <property type="match status" value="1"/>
</dbReference>
<dbReference type="PROSITE" id="PS50011">
    <property type="entry name" value="PROTEIN_KINASE_DOM"/>
    <property type="match status" value="1"/>
</dbReference>
<dbReference type="InterPro" id="IPR008271">
    <property type="entry name" value="Ser/Thr_kinase_AS"/>
</dbReference>
<dbReference type="InterPro" id="IPR000719">
    <property type="entry name" value="Prot_kinase_dom"/>
</dbReference>
<feature type="domain" description="Protein kinase" evidence="12">
    <location>
        <begin position="977"/>
        <end position="1243"/>
    </location>
</feature>
<comment type="caution">
    <text evidence="13">The sequence shown here is derived from an EMBL/GenBank/DDBJ whole genome shotgun (WGS) entry which is preliminary data.</text>
</comment>
<evidence type="ECO:0000256" key="10">
    <source>
        <dbReference type="PROSITE-ProRule" id="PRU10141"/>
    </source>
</evidence>
<dbReference type="InterPro" id="IPR011009">
    <property type="entry name" value="Kinase-like_dom_sf"/>
</dbReference>
<evidence type="ECO:0000256" key="5">
    <source>
        <dbReference type="ARBA" id="ARBA00022679"/>
    </source>
</evidence>
<evidence type="ECO:0000256" key="11">
    <source>
        <dbReference type="SAM" id="MobiDB-lite"/>
    </source>
</evidence>
<keyword evidence="14" id="KW-1185">Reference proteome</keyword>
<dbReference type="InterPro" id="IPR050167">
    <property type="entry name" value="Ser_Thr_protein_kinase"/>
</dbReference>
<dbReference type="PANTHER" id="PTHR23257:SF842">
    <property type="entry name" value="KINASE SUPERFAMILY WITH OCTICOSAPEPTIDE_PHOX_BEM1P DOMAIN-CONTAINING PROTEIN"/>
    <property type="match status" value="1"/>
</dbReference>
<dbReference type="GO" id="GO:0004674">
    <property type="term" value="F:protein serine/threonine kinase activity"/>
    <property type="evidence" value="ECO:0007669"/>
    <property type="project" value="UniProtKB-KW"/>
</dbReference>
<feature type="region of interest" description="Disordered" evidence="11">
    <location>
        <begin position="924"/>
        <end position="949"/>
    </location>
</feature>
<keyword evidence="9" id="KW-0927">Auxin signaling pathway</keyword>
<dbReference type="Pfam" id="PF00564">
    <property type="entry name" value="PB1"/>
    <property type="match status" value="1"/>
</dbReference>
<dbReference type="GO" id="GO:0005737">
    <property type="term" value="C:cytoplasm"/>
    <property type="evidence" value="ECO:0007669"/>
    <property type="project" value="UniProtKB-SubCell"/>
</dbReference>
<dbReference type="Proteomes" id="UP000594638">
    <property type="component" value="Unassembled WGS sequence"/>
</dbReference>
<evidence type="ECO:0000259" key="12">
    <source>
        <dbReference type="PROSITE" id="PS50011"/>
    </source>
</evidence>
<sequence>MTREASGPSSQWPQQDLTSGLLLNGVPVWKNVNNNVSVQTGEEFSMQFLQDRATSRVVPPLHGVALNHEKKVGVPQIQNNQICYEDLSRVLGLRRMDSECGSDVTGFTSAKGSTTEIENGIYVNNEAVYCNDGGANGHVPRKSTAVVYNDQTNSMQCASVLPESESSKSLDSSGLRVSDGSLSGKIKFLCSFGGTILPRPGDGKLRYVGGQTRIISIRKNLSWKELVKKTSGICAQPHSIKYQLPGEDLDALISVSSDEDLQNMIEEYYGDEKLEGSQRLRIFLIPLGESESSCTFDARSVQQNESDYQYVVAVNNIVGIDPFPSMYFNGQPSAVEASHSLPNAESNPIFKESPPFLPYPLEMKDSPGVPNLTHILNESQNLINFPNQSPSITPVLVQQGDRRNDSTALYKNIASGSSTEGPILFSNAQLSPPPESSICYSAAYYHNSQLPINVTSSLDPIRKDDTMQPNVSSESIFQGELVAPPGLKQNSRNFEQSCHDRAAMTGRIFHSEKLHSRPDDLMGILPGCNDSIGSHRGMPHAVSDSKLQEQGERSIYGSQEGMTPLSTLNCTRPQLSSQKVPVSLQEKPLQFHKNIGLVEPQVHIKRLNVEPTLSNRGVELMFPLGSESLSGTGSNDQVENCWSSETMIRHDTSGQLLHNVENFCGSKSPMVAMESIKNLQNVNCPASPMDFNSSRQDAQLANCVIHASSATDLKPGVDSTVEKSQNNHMGKTSSGVIRFKQEGNNSWDKNSEVAKLIHNSREQSHVGSSLSVIHGELSNDLVSHEVPKHQPVAGPNDMGFEKPKITGSEDLLNPTVADNAGGNKILHNSALMQNSSKDAIYRREVCLLDEDLANYTDHRIGKLNHFEFSNEQHKLQETQLCKNKEQHQQKPVPIIQYASLHLSPAAESRSNIVLEVADTVNAENLSPSATEAESTLKNSSSEDAPSDGHKEELISDAMIAEMEADIYGLQIIKNADLEELSELGSGTYGTVYHGKWRGSDVAIKRIKKACFSGRSSERERLAQDFWREAQILSNLHHPNVVAFYGVVLDGAGGTLATVTEFMANGSLRNVLIKKDRSLDHRKKLKIAMDAAFGMEYLHSKNIVHFDLKCDNLLVNLRDPQRPICKVGDFGLSRIKRNTLVSGGVRGTLPWMAPELLNGNTSRVSEKVDVFSFGIALWEILTGEEPYANMHCGAIIGGIVKNTLRPPIPEKCDSGWRILMEQCWSAEPEARPSFTDITNRLRSLSVALQSRGNINYLNQMKPNITM</sequence>
<evidence type="ECO:0000256" key="6">
    <source>
        <dbReference type="ARBA" id="ARBA00022741"/>
    </source>
</evidence>
<dbReference type="AlphaFoldDB" id="A0A8S0P8W2"/>
<evidence type="ECO:0000313" key="14">
    <source>
        <dbReference type="Proteomes" id="UP000594638"/>
    </source>
</evidence>
<accession>A0A8S0P8W2</accession>
<evidence type="ECO:0000256" key="8">
    <source>
        <dbReference type="ARBA" id="ARBA00022840"/>
    </source>
</evidence>
<dbReference type="GO" id="GO:0005524">
    <property type="term" value="F:ATP binding"/>
    <property type="evidence" value="ECO:0007669"/>
    <property type="project" value="UniProtKB-UniRule"/>
</dbReference>
<evidence type="ECO:0000256" key="3">
    <source>
        <dbReference type="ARBA" id="ARBA00022527"/>
    </source>
</evidence>
<evidence type="ECO:0000313" key="13">
    <source>
        <dbReference type="EMBL" id="CAA2934095.1"/>
    </source>
</evidence>
<keyword evidence="7 13" id="KW-0418">Kinase</keyword>
<dbReference type="Gene3D" id="3.30.200.20">
    <property type="entry name" value="Phosphorylase Kinase, domain 1"/>
    <property type="match status" value="1"/>
</dbReference>
<feature type="binding site" evidence="10">
    <location>
        <position position="1008"/>
    </location>
    <ligand>
        <name>ATP</name>
        <dbReference type="ChEBI" id="CHEBI:30616"/>
    </ligand>
</feature>
<comment type="subcellular location">
    <subcellularLocation>
        <location evidence="1">Cytoplasm</location>
    </subcellularLocation>
</comment>
<reference evidence="13 14" key="1">
    <citation type="submission" date="2019-12" db="EMBL/GenBank/DDBJ databases">
        <authorList>
            <person name="Alioto T."/>
            <person name="Alioto T."/>
            <person name="Gomez Garrido J."/>
        </authorList>
    </citation>
    <scope>NUCLEOTIDE SEQUENCE [LARGE SCALE GENOMIC DNA]</scope>
</reference>
<dbReference type="SMART" id="SM00666">
    <property type="entry name" value="PB1"/>
    <property type="match status" value="1"/>
</dbReference>
<dbReference type="Pfam" id="PF07714">
    <property type="entry name" value="PK_Tyr_Ser-Thr"/>
    <property type="match status" value="1"/>
</dbReference>
<dbReference type="PANTHER" id="PTHR23257">
    <property type="entry name" value="SERINE-THREONINE PROTEIN KINASE"/>
    <property type="match status" value="1"/>
</dbReference>
<dbReference type="InterPro" id="IPR017441">
    <property type="entry name" value="Protein_kinase_ATP_BS"/>
</dbReference>
<dbReference type="PRINTS" id="PR00109">
    <property type="entry name" value="TYRKINASE"/>
</dbReference>
<proteinExistence type="predicted"/>
<dbReference type="PROSITE" id="PS00108">
    <property type="entry name" value="PROTEIN_KINASE_ST"/>
    <property type="match status" value="1"/>
</dbReference>
<keyword evidence="6 10" id="KW-0547">Nucleotide-binding</keyword>
<keyword evidence="8 10" id="KW-0067">ATP-binding</keyword>
<evidence type="ECO:0000256" key="1">
    <source>
        <dbReference type="ARBA" id="ARBA00004496"/>
    </source>
</evidence>
<evidence type="ECO:0000256" key="2">
    <source>
        <dbReference type="ARBA" id="ARBA00022490"/>
    </source>
</evidence>
<evidence type="ECO:0000256" key="4">
    <source>
        <dbReference type="ARBA" id="ARBA00022553"/>
    </source>
</evidence>
<dbReference type="OrthoDB" id="4062651at2759"/>
<keyword evidence="4" id="KW-0597">Phosphoprotein</keyword>
<keyword evidence="5" id="KW-0808">Transferase</keyword>
<dbReference type="Gene3D" id="1.10.510.10">
    <property type="entry name" value="Transferase(Phosphotransferase) domain 1"/>
    <property type="match status" value="1"/>
</dbReference>
<feature type="compositionally biased region" description="Polar residues" evidence="11">
    <location>
        <begin position="924"/>
        <end position="943"/>
    </location>
</feature>
<gene>
    <name evidence="13" type="ORF">OLEA9_A121859</name>
</gene>
<dbReference type="Gramene" id="OE9A121859T4">
    <property type="protein sequence ID" value="OE9A121859C4"/>
    <property type="gene ID" value="OE9A121859"/>
</dbReference>
<dbReference type="GO" id="GO:0009734">
    <property type="term" value="P:auxin-activated signaling pathway"/>
    <property type="evidence" value="ECO:0007669"/>
    <property type="project" value="UniProtKB-KW"/>
</dbReference>
<dbReference type="SUPFAM" id="SSF54277">
    <property type="entry name" value="CAD &amp; PB1 domains"/>
    <property type="match status" value="1"/>
</dbReference>
<protein>
    <submittedName>
        <fullName evidence="13">Tyrosine kinase</fullName>
    </submittedName>
</protein>
<dbReference type="EMBL" id="CACTIH010000010">
    <property type="protein sequence ID" value="CAA2934095.1"/>
    <property type="molecule type" value="Genomic_DNA"/>
</dbReference>
<dbReference type="CDD" id="cd13999">
    <property type="entry name" value="STKc_MAP3K-like"/>
    <property type="match status" value="1"/>
</dbReference>
<dbReference type="SUPFAM" id="SSF56112">
    <property type="entry name" value="Protein kinase-like (PK-like)"/>
    <property type="match status" value="1"/>
</dbReference>
<dbReference type="InterPro" id="IPR001245">
    <property type="entry name" value="Ser-Thr/Tyr_kinase_cat_dom"/>
</dbReference>
<dbReference type="Gramene" id="OE9A121859T1">
    <property type="protein sequence ID" value="OE9A121859C1"/>
    <property type="gene ID" value="OE9A121859"/>
</dbReference>
<name>A0A8S0P8W2_OLEEU</name>
<keyword evidence="2" id="KW-0963">Cytoplasm</keyword>